<dbReference type="PANTHER" id="PTHR43329">
    <property type="entry name" value="EPOXIDE HYDROLASE"/>
    <property type="match status" value="1"/>
</dbReference>
<dbReference type="Pfam" id="PF00561">
    <property type="entry name" value="Abhydrolase_1"/>
    <property type="match status" value="1"/>
</dbReference>
<dbReference type="EMBL" id="JACHNH010000001">
    <property type="protein sequence ID" value="MBB4762739.1"/>
    <property type="molecule type" value="Genomic_DNA"/>
</dbReference>
<sequence>MTQRAPGDQPLMIFVHGWPELGLVWRAQVEHFTAAGWRCVAPDLRGYGTAAVPDRAGAYALEHIVGDMLELHDSLGGEPAVWVGHDWGSPVVWSLATHHPERVRAAASLCVPYLPAGFALETLVELVDRDLYPAERFPYGQWDYYRFYAEDFDTAVADFDADVAATVSLLYRGGRPDAVGRPTRSSRVRANGGWFGPARRAPALPRDESMLSAADHATLVAALSATGFRGPCSWYANDDANLAYAARAPHPRLEMPVLFVHAAWDGICETRHSRLADPMRAACANLTQATVDAGHEVMLQAPAQTNAAIAAWLAAQRLAP</sequence>
<gene>
    <name evidence="3" type="ORF">BJ971_003295</name>
</gene>
<dbReference type="SUPFAM" id="SSF53474">
    <property type="entry name" value="alpha/beta-Hydrolases"/>
    <property type="match status" value="1"/>
</dbReference>
<evidence type="ECO:0000256" key="1">
    <source>
        <dbReference type="ARBA" id="ARBA00022801"/>
    </source>
</evidence>
<dbReference type="Gene3D" id="3.40.50.1820">
    <property type="entry name" value="alpha/beta hydrolase"/>
    <property type="match status" value="1"/>
</dbReference>
<comment type="caution">
    <text evidence="3">The sequence shown here is derived from an EMBL/GenBank/DDBJ whole genome shotgun (WGS) entry which is preliminary data.</text>
</comment>
<evidence type="ECO:0000313" key="4">
    <source>
        <dbReference type="Proteomes" id="UP000578112"/>
    </source>
</evidence>
<organism evidence="3 4">
    <name type="scientific">Actinoplanes digitatis</name>
    <dbReference type="NCBI Taxonomy" id="1868"/>
    <lineage>
        <taxon>Bacteria</taxon>
        <taxon>Bacillati</taxon>
        <taxon>Actinomycetota</taxon>
        <taxon>Actinomycetes</taxon>
        <taxon>Micromonosporales</taxon>
        <taxon>Micromonosporaceae</taxon>
        <taxon>Actinoplanes</taxon>
    </lineage>
</organism>
<keyword evidence="4" id="KW-1185">Reference proteome</keyword>
<proteinExistence type="predicted"/>
<dbReference type="InterPro" id="IPR029058">
    <property type="entry name" value="AB_hydrolase_fold"/>
</dbReference>
<dbReference type="Proteomes" id="UP000578112">
    <property type="component" value="Unassembled WGS sequence"/>
</dbReference>
<accession>A0A7W7MQT9</accession>
<name>A0A7W7MQT9_9ACTN</name>
<protein>
    <submittedName>
        <fullName evidence="3">Pimeloyl-ACP methyl ester carboxylesterase</fullName>
    </submittedName>
</protein>
<evidence type="ECO:0000313" key="3">
    <source>
        <dbReference type="EMBL" id="MBB4762739.1"/>
    </source>
</evidence>
<feature type="domain" description="AB hydrolase-1" evidence="2">
    <location>
        <begin position="10"/>
        <end position="302"/>
    </location>
</feature>
<dbReference type="RefSeq" id="WP_203709132.1">
    <property type="nucleotide sequence ID" value="NZ_BOMK01000006.1"/>
</dbReference>
<dbReference type="AlphaFoldDB" id="A0A7W7MQT9"/>
<dbReference type="InterPro" id="IPR000639">
    <property type="entry name" value="Epox_hydrolase-like"/>
</dbReference>
<dbReference type="GO" id="GO:0016787">
    <property type="term" value="F:hydrolase activity"/>
    <property type="evidence" value="ECO:0007669"/>
    <property type="project" value="UniProtKB-KW"/>
</dbReference>
<reference evidence="3 4" key="1">
    <citation type="submission" date="2020-08" db="EMBL/GenBank/DDBJ databases">
        <title>Sequencing the genomes of 1000 actinobacteria strains.</title>
        <authorList>
            <person name="Klenk H.-P."/>
        </authorList>
    </citation>
    <scope>NUCLEOTIDE SEQUENCE [LARGE SCALE GENOMIC DNA]</scope>
    <source>
        <strain evidence="3 4">DSM 43149</strain>
    </source>
</reference>
<dbReference type="InterPro" id="IPR000073">
    <property type="entry name" value="AB_hydrolase_1"/>
</dbReference>
<keyword evidence="1" id="KW-0378">Hydrolase</keyword>
<dbReference type="PRINTS" id="PR00412">
    <property type="entry name" value="EPOXHYDRLASE"/>
</dbReference>
<evidence type="ECO:0000259" key="2">
    <source>
        <dbReference type="Pfam" id="PF00561"/>
    </source>
</evidence>